<feature type="transmembrane region" description="Helical" evidence="7">
    <location>
        <begin position="59"/>
        <end position="78"/>
    </location>
</feature>
<dbReference type="RefSeq" id="WP_033099715.1">
    <property type="nucleotide sequence ID" value="NZ_JACEIP010000005.1"/>
</dbReference>
<dbReference type="Pfam" id="PF04239">
    <property type="entry name" value="DUF421"/>
    <property type="match status" value="1"/>
</dbReference>
<feature type="domain" description="YetF C-terminal" evidence="8">
    <location>
        <begin position="81"/>
        <end position="212"/>
    </location>
</feature>
<organism evidence="9 10">
    <name type="scientific">Thermoactinomyces daqus</name>
    <dbReference type="NCBI Taxonomy" id="1329516"/>
    <lineage>
        <taxon>Bacteria</taxon>
        <taxon>Bacillati</taxon>
        <taxon>Bacillota</taxon>
        <taxon>Bacilli</taxon>
        <taxon>Bacillales</taxon>
        <taxon>Thermoactinomycetaceae</taxon>
        <taxon>Thermoactinomyces</taxon>
    </lineage>
</organism>
<keyword evidence="3" id="KW-1003">Cell membrane</keyword>
<comment type="caution">
    <text evidence="9">The sequence shown here is derived from an EMBL/GenBank/DDBJ whole genome shotgun (WGS) entry which is preliminary data.</text>
</comment>
<gene>
    <name evidence="9" type="ORF">H1164_04580</name>
</gene>
<keyword evidence="4 7" id="KW-0812">Transmembrane</keyword>
<comment type="similarity">
    <text evidence="2">Belongs to the UPF0702 family.</text>
</comment>
<dbReference type="Pfam" id="PF07870">
    <property type="entry name" value="DUF1657"/>
    <property type="match status" value="1"/>
</dbReference>
<comment type="subcellular location">
    <subcellularLocation>
        <location evidence="1">Cell membrane</location>
        <topology evidence="1">Multi-pass membrane protein</topology>
    </subcellularLocation>
</comment>
<dbReference type="AlphaFoldDB" id="A0A7W2AH01"/>
<evidence type="ECO:0000256" key="1">
    <source>
        <dbReference type="ARBA" id="ARBA00004651"/>
    </source>
</evidence>
<dbReference type="Proteomes" id="UP000530514">
    <property type="component" value="Unassembled WGS sequence"/>
</dbReference>
<feature type="transmembrane region" description="Helical" evidence="7">
    <location>
        <begin position="6"/>
        <end position="26"/>
    </location>
</feature>
<dbReference type="Gene3D" id="3.30.240.20">
    <property type="entry name" value="bsu07140 like domains"/>
    <property type="match status" value="2"/>
</dbReference>
<evidence type="ECO:0000256" key="7">
    <source>
        <dbReference type="SAM" id="Phobius"/>
    </source>
</evidence>
<evidence type="ECO:0000256" key="2">
    <source>
        <dbReference type="ARBA" id="ARBA00006448"/>
    </source>
</evidence>
<dbReference type="InterPro" id="IPR007353">
    <property type="entry name" value="DUF421"/>
</dbReference>
<evidence type="ECO:0000256" key="5">
    <source>
        <dbReference type="ARBA" id="ARBA00022989"/>
    </source>
</evidence>
<protein>
    <submittedName>
        <fullName evidence="9">DUF421 domain-containing protein</fullName>
    </submittedName>
</protein>
<accession>A0A7W2AH01</accession>
<keyword evidence="5 7" id="KW-1133">Transmembrane helix</keyword>
<evidence type="ECO:0000313" key="9">
    <source>
        <dbReference type="EMBL" id="MBA4542176.1"/>
    </source>
</evidence>
<dbReference type="PANTHER" id="PTHR34582">
    <property type="entry name" value="UPF0702 TRANSMEMBRANE PROTEIN YCAP"/>
    <property type="match status" value="1"/>
</dbReference>
<evidence type="ECO:0000256" key="6">
    <source>
        <dbReference type="ARBA" id="ARBA00023136"/>
    </source>
</evidence>
<dbReference type="InterPro" id="IPR023090">
    <property type="entry name" value="UPF0702_alpha/beta_dom_sf"/>
</dbReference>
<feature type="transmembrane region" description="Helical" evidence="7">
    <location>
        <begin position="33"/>
        <end position="53"/>
    </location>
</feature>
<dbReference type="PANTHER" id="PTHR34582:SF7">
    <property type="entry name" value="UPF0702 TRANSMEMBRANE PROTEIN YDFS"/>
    <property type="match status" value="1"/>
</dbReference>
<keyword evidence="10" id="KW-1185">Reference proteome</keyword>
<name>A0A7W2AH01_9BACL</name>
<reference evidence="9 10" key="1">
    <citation type="submission" date="2020-07" db="EMBL/GenBank/DDBJ databases">
        <authorList>
            <person name="Feng H."/>
        </authorList>
    </citation>
    <scope>NUCLEOTIDE SEQUENCE [LARGE SCALE GENOMIC DNA]</scope>
    <source>
        <strain evidence="10">s-11</strain>
    </source>
</reference>
<dbReference type="EMBL" id="JACEIP010000005">
    <property type="protein sequence ID" value="MBA4542176.1"/>
    <property type="molecule type" value="Genomic_DNA"/>
</dbReference>
<evidence type="ECO:0000256" key="4">
    <source>
        <dbReference type="ARBA" id="ARBA00022692"/>
    </source>
</evidence>
<dbReference type="GO" id="GO:0005886">
    <property type="term" value="C:plasma membrane"/>
    <property type="evidence" value="ECO:0007669"/>
    <property type="project" value="UniProtKB-SubCell"/>
</dbReference>
<evidence type="ECO:0000259" key="8">
    <source>
        <dbReference type="Pfam" id="PF04239"/>
    </source>
</evidence>
<keyword evidence="6 7" id="KW-0472">Membrane</keyword>
<dbReference type="OrthoDB" id="9778331at2"/>
<evidence type="ECO:0000256" key="3">
    <source>
        <dbReference type="ARBA" id="ARBA00022475"/>
    </source>
</evidence>
<sequence length="285" mass="32591">MADWIQVIVQTLITVVVLFVLTRLMGKRQIIQLSLFEYITGITIGNLAAHMSLEMKEGYLGFISLLVWVAVILFIHFLQLKSKTARDWLDGKDTVLIKEGKVLEDNLKKERITIDELMSQLRKKNVFKLSDVEFAVMEPNGIIDVMLKKECLPLTPKMLGLKVAEEREPEIVIMDGSILDEALFRLGRNRRWLKEQLEKQGVQLENVFVGQVDSSGELYLDVYDDKLQLAKPQEKPALLATLKKCEADLEMFALSTEREDVKAMYGECAAKLEKVIDRLKPYLTT</sequence>
<dbReference type="InterPro" id="IPR012452">
    <property type="entry name" value="DUF1657"/>
</dbReference>
<proteinExistence type="inferred from homology"/>
<evidence type="ECO:0000313" key="10">
    <source>
        <dbReference type="Proteomes" id="UP000530514"/>
    </source>
</evidence>